<evidence type="ECO:0000313" key="3">
    <source>
        <dbReference type="Proteomes" id="UP000320679"/>
    </source>
</evidence>
<dbReference type="Proteomes" id="UP000320679">
    <property type="component" value="Unassembled WGS sequence"/>
</dbReference>
<dbReference type="SUPFAM" id="SSF53383">
    <property type="entry name" value="PLP-dependent transferases"/>
    <property type="match status" value="1"/>
</dbReference>
<protein>
    <submittedName>
        <fullName evidence="2">Amino acid decarboxylase</fullName>
    </submittedName>
</protein>
<accession>A0A523UQ98</accession>
<dbReference type="EMBL" id="SOJK01000201">
    <property type="protein sequence ID" value="TET44704.1"/>
    <property type="molecule type" value="Genomic_DNA"/>
</dbReference>
<dbReference type="InterPro" id="IPR010977">
    <property type="entry name" value="Aromatic_deC"/>
</dbReference>
<dbReference type="Gene3D" id="3.40.640.10">
    <property type="entry name" value="Type I PLP-dependent aspartate aminotransferase-like (Major domain)"/>
    <property type="match status" value="1"/>
</dbReference>
<dbReference type="PRINTS" id="PR00800">
    <property type="entry name" value="YHDCRBOXLASE"/>
</dbReference>
<organism evidence="2 3">
    <name type="scientific">Aerophobetes bacterium</name>
    <dbReference type="NCBI Taxonomy" id="2030807"/>
    <lineage>
        <taxon>Bacteria</taxon>
        <taxon>Candidatus Aerophobota</taxon>
    </lineage>
</organism>
<dbReference type="PANTHER" id="PTHR11999">
    <property type="entry name" value="GROUP II PYRIDOXAL-5-PHOSPHATE DECARBOXYLASE"/>
    <property type="match status" value="1"/>
</dbReference>
<dbReference type="GO" id="GO:0016831">
    <property type="term" value="F:carboxy-lyase activity"/>
    <property type="evidence" value="ECO:0007669"/>
    <property type="project" value="UniProtKB-KW"/>
</dbReference>
<evidence type="ECO:0000313" key="2">
    <source>
        <dbReference type="EMBL" id="TET44704.1"/>
    </source>
</evidence>
<dbReference type="PANTHER" id="PTHR11999:SF70">
    <property type="entry name" value="MIP05841P"/>
    <property type="match status" value="1"/>
</dbReference>
<keyword evidence="1" id="KW-0456">Lyase</keyword>
<keyword evidence="1" id="KW-0210">Decarboxylase</keyword>
<dbReference type="InterPro" id="IPR015424">
    <property type="entry name" value="PyrdxlP-dep_Trfase"/>
</dbReference>
<dbReference type="InterPro" id="IPR015421">
    <property type="entry name" value="PyrdxlP-dep_Trfase_major"/>
</dbReference>
<dbReference type="AlphaFoldDB" id="A0A523UQ98"/>
<feature type="non-terminal residue" evidence="2">
    <location>
        <position position="209"/>
    </location>
</feature>
<dbReference type="Gene3D" id="1.20.1340.10">
    <property type="entry name" value="dopa decarboxylase, N-terminal domain"/>
    <property type="match status" value="1"/>
</dbReference>
<reference evidence="2 3" key="1">
    <citation type="submission" date="2019-03" db="EMBL/GenBank/DDBJ databases">
        <title>Metabolic potential of uncultured bacteria and archaea associated with petroleum seepage in deep-sea sediments.</title>
        <authorList>
            <person name="Dong X."/>
            <person name="Hubert C."/>
        </authorList>
    </citation>
    <scope>NUCLEOTIDE SEQUENCE [LARGE SCALE GENOMIC DNA]</scope>
    <source>
        <strain evidence="2">E29_bin78</strain>
    </source>
</reference>
<comment type="caution">
    <text evidence="2">The sequence shown here is derived from an EMBL/GenBank/DDBJ whole genome shotgun (WGS) entry which is preliminary data.</text>
</comment>
<evidence type="ECO:0000256" key="1">
    <source>
        <dbReference type="ARBA" id="ARBA00022793"/>
    </source>
</evidence>
<dbReference type="GO" id="GO:0006520">
    <property type="term" value="P:amino acid metabolic process"/>
    <property type="evidence" value="ECO:0007669"/>
    <property type="project" value="InterPro"/>
</dbReference>
<gene>
    <name evidence="2" type="ORF">E3J59_04780</name>
</gene>
<name>A0A523UQ98_UNCAE</name>
<sequence>MDDLHPDKDVQLENEESLDPKDWEAMRVLGHRMIDDMMTYLESIRERPVWQPIPGGVKQSLCMALPLDPQKPEDIYQEFLDYILPHPMGNIHPRFWGWVIGTGTALGMLAELLAAGMNPNLGGADHVANYVEAQVLKWCKEMLGYPIEASGLLVSGGSMANLVGLTVARNTMSGFDIRREGFQATQKPMTLYGSVETHSSNQKAVELLG</sequence>
<proteinExistence type="predicted"/>